<comment type="caution">
    <text evidence="1">The sequence shown here is derived from an EMBL/GenBank/DDBJ whole genome shotgun (WGS) entry which is preliminary data.</text>
</comment>
<sequence>MEAHLHNHSGCRLTLKDTRLTWGRWSTEPAEVIRKGQDSLFEAASPLTVYAGVEGWVAYVSSNCDDAARNQHTVTLRFEIPIDGDNNRFTADGDGVFRVEQSGGEGHHAVVGWGIRRA</sequence>
<dbReference type="AlphaFoldDB" id="A0A3M8W522"/>
<dbReference type="RefSeq" id="WP_123101119.1">
    <property type="nucleotide sequence ID" value="NZ_RIBZ01000243.1"/>
</dbReference>
<dbReference type="EMBL" id="RIBZ01000243">
    <property type="protein sequence ID" value="RNG23113.1"/>
    <property type="molecule type" value="Genomic_DNA"/>
</dbReference>
<proteinExistence type="predicted"/>
<evidence type="ECO:0000313" key="2">
    <source>
        <dbReference type="Proteomes" id="UP000275401"/>
    </source>
</evidence>
<dbReference type="Gene3D" id="2.60.270.50">
    <property type="match status" value="1"/>
</dbReference>
<name>A0A3M8W522_9ACTN</name>
<dbReference type="Proteomes" id="UP000275401">
    <property type="component" value="Unassembled WGS sequence"/>
</dbReference>
<accession>A0A3M8W522</accession>
<reference evidence="1 2" key="1">
    <citation type="submission" date="2018-11" db="EMBL/GenBank/DDBJ databases">
        <title>The Potential of Streptomyces as Biocontrol Agents against the Tomato grey mould, Botrytis cinerea (Gray mold) Frontiers in Microbiology.</title>
        <authorList>
            <person name="Li D."/>
        </authorList>
    </citation>
    <scope>NUCLEOTIDE SEQUENCE [LARGE SCALE GENOMIC DNA]</scope>
    <source>
        <strain evidence="1 2">NEAU-LD23</strain>
    </source>
</reference>
<protein>
    <submittedName>
        <fullName evidence="1">Uncharacterized protein</fullName>
    </submittedName>
</protein>
<evidence type="ECO:0000313" key="1">
    <source>
        <dbReference type="EMBL" id="RNG23113.1"/>
    </source>
</evidence>
<keyword evidence="2" id="KW-1185">Reference proteome</keyword>
<organism evidence="1 2">
    <name type="scientific">Streptomyces botrytidirepellens</name>
    <dbReference type="NCBI Taxonomy" id="2486417"/>
    <lineage>
        <taxon>Bacteria</taxon>
        <taxon>Bacillati</taxon>
        <taxon>Actinomycetota</taxon>
        <taxon>Actinomycetes</taxon>
        <taxon>Kitasatosporales</taxon>
        <taxon>Streptomycetaceae</taxon>
        <taxon>Streptomyces</taxon>
    </lineage>
</organism>
<gene>
    <name evidence="1" type="ORF">EEJ42_19055</name>
</gene>